<dbReference type="CDD" id="cd00093">
    <property type="entry name" value="HTH_XRE"/>
    <property type="match status" value="1"/>
</dbReference>
<keyword evidence="4" id="KW-1185">Reference proteome</keyword>
<dbReference type="PANTHER" id="PTHR34475:SF1">
    <property type="entry name" value="CYTOSKELETON PROTEIN RODZ"/>
    <property type="match status" value="1"/>
</dbReference>
<evidence type="ECO:0000259" key="2">
    <source>
        <dbReference type="Pfam" id="PF13464"/>
    </source>
</evidence>
<dbReference type="PANTHER" id="PTHR34475">
    <property type="match status" value="1"/>
</dbReference>
<dbReference type="InterPro" id="IPR025194">
    <property type="entry name" value="RodZ-like_C"/>
</dbReference>
<evidence type="ECO:0000256" key="1">
    <source>
        <dbReference type="SAM" id="Phobius"/>
    </source>
</evidence>
<sequence length="261" mass="28263">MPSPAESPSSLGTLSYRPGERLRETREKAGVPAEQIAAELGLLPAVLAALEADDYAVLPEPVFIRGYMKRYAARLGLPPEELAERFDDFYQSKTGRSPEASLRPNPVRVLGELNDKPRRRRGVRWRWIGRALGLGLVIALVTVAVRLAPTAGQWSWPGPAPSSTPVAETTQALTGAATLPAMPDKLLLQLQGDSQISVHDADGRELASGLHKAGEELVMEGSSPFSIELKPASAVRLQFNGQPIDLGPYTVNDIVNFRLSR</sequence>
<dbReference type="InterPro" id="IPR010982">
    <property type="entry name" value="Lambda_DNA-bd_dom_sf"/>
</dbReference>
<dbReference type="RefSeq" id="WP_130410777.1">
    <property type="nucleotide sequence ID" value="NZ_SHKX01000010.1"/>
</dbReference>
<keyword evidence="1" id="KW-0472">Membrane</keyword>
<dbReference type="OrthoDB" id="9790252at2"/>
<dbReference type="Pfam" id="PF13413">
    <property type="entry name" value="HTH_25"/>
    <property type="match status" value="1"/>
</dbReference>
<organism evidence="3 4">
    <name type="scientific">Fluviicoccus keumensis</name>
    <dbReference type="NCBI Taxonomy" id="1435465"/>
    <lineage>
        <taxon>Bacteria</taxon>
        <taxon>Pseudomonadati</taxon>
        <taxon>Pseudomonadota</taxon>
        <taxon>Gammaproteobacteria</taxon>
        <taxon>Moraxellales</taxon>
        <taxon>Moraxellaceae</taxon>
        <taxon>Fluviicoccus</taxon>
    </lineage>
</organism>
<dbReference type="EMBL" id="SHKX01000010">
    <property type="protein sequence ID" value="RZU47542.1"/>
    <property type="molecule type" value="Genomic_DNA"/>
</dbReference>
<dbReference type="InterPro" id="IPR001387">
    <property type="entry name" value="Cro/C1-type_HTH"/>
</dbReference>
<accession>A0A4Q7ZAC7</accession>
<dbReference type="InterPro" id="IPR050400">
    <property type="entry name" value="Bact_Cytoskel_RodZ"/>
</dbReference>
<evidence type="ECO:0000313" key="4">
    <source>
        <dbReference type="Proteomes" id="UP000292423"/>
    </source>
</evidence>
<protein>
    <submittedName>
        <fullName evidence="3">Uncharacterized protein DUF4115</fullName>
    </submittedName>
</protein>
<feature type="domain" description="Cytoskeleton protein RodZ-like C-terminal" evidence="2">
    <location>
        <begin position="188"/>
        <end position="257"/>
    </location>
</feature>
<reference evidence="3 4" key="1">
    <citation type="submission" date="2019-02" db="EMBL/GenBank/DDBJ databases">
        <title>Genomic Encyclopedia of Type Strains, Phase IV (KMG-IV): sequencing the most valuable type-strain genomes for metagenomic binning, comparative biology and taxonomic classification.</title>
        <authorList>
            <person name="Goeker M."/>
        </authorList>
    </citation>
    <scope>NUCLEOTIDE SEQUENCE [LARGE SCALE GENOMIC DNA]</scope>
    <source>
        <strain evidence="3 4">DSM 105135</strain>
    </source>
</reference>
<dbReference type="Gene3D" id="1.10.260.40">
    <property type="entry name" value="lambda repressor-like DNA-binding domains"/>
    <property type="match status" value="1"/>
</dbReference>
<comment type="caution">
    <text evidence="3">The sequence shown here is derived from an EMBL/GenBank/DDBJ whole genome shotgun (WGS) entry which is preliminary data.</text>
</comment>
<keyword evidence="1" id="KW-1133">Transmembrane helix</keyword>
<gene>
    <name evidence="3" type="ORF">EV700_0505</name>
</gene>
<dbReference type="AlphaFoldDB" id="A0A4Q7ZAC7"/>
<proteinExistence type="predicted"/>
<keyword evidence="1" id="KW-0812">Transmembrane</keyword>
<name>A0A4Q7ZAC7_9GAMM</name>
<evidence type="ECO:0000313" key="3">
    <source>
        <dbReference type="EMBL" id="RZU47542.1"/>
    </source>
</evidence>
<feature type="transmembrane region" description="Helical" evidence="1">
    <location>
        <begin position="127"/>
        <end position="148"/>
    </location>
</feature>
<dbReference type="Pfam" id="PF13464">
    <property type="entry name" value="RodZ_C"/>
    <property type="match status" value="1"/>
</dbReference>
<dbReference type="GO" id="GO:0003677">
    <property type="term" value="F:DNA binding"/>
    <property type="evidence" value="ECO:0007669"/>
    <property type="project" value="InterPro"/>
</dbReference>
<dbReference type="Proteomes" id="UP000292423">
    <property type="component" value="Unassembled WGS sequence"/>
</dbReference>